<proteinExistence type="predicted"/>
<keyword evidence="1" id="KW-1133">Transmembrane helix</keyword>
<comment type="caution">
    <text evidence="2">The sequence shown here is derived from an EMBL/GenBank/DDBJ whole genome shotgun (WGS) entry which is preliminary data.</text>
</comment>
<dbReference type="EMBL" id="BAAAOP010000007">
    <property type="protein sequence ID" value="GAA2188965.1"/>
    <property type="molecule type" value="Genomic_DNA"/>
</dbReference>
<keyword evidence="3" id="KW-1185">Reference proteome</keyword>
<keyword evidence="1" id="KW-0472">Membrane</keyword>
<sequence length="87" mass="9581">MRSAHPIPYAAVPASATAAAAPSIPLRPARRCVMLRPEKRGGRREGEDAVRQHERNNRISQAVPFWAWMTIVVVGLVVMIALPLMGR</sequence>
<evidence type="ECO:0000256" key="1">
    <source>
        <dbReference type="SAM" id="Phobius"/>
    </source>
</evidence>
<gene>
    <name evidence="2" type="ORF">GCM10009786_20180</name>
</gene>
<protein>
    <recommendedName>
        <fullName evidence="4">Stress-associated endoplasmic reticulum protein</fullName>
    </recommendedName>
</protein>
<dbReference type="Proteomes" id="UP001501084">
    <property type="component" value="Unassembled WGS sequence"/>
</dbReference>
<organism evidence="2 3">
    <name type="scientific">Leucobacter alluvii</name>
    <dbReference type="NCBI Taxonomy" id="340321"/>
    <lineage>
        <taxon>Bacteria</taxon>
        <taxon>Bacillati</taxon>
        <taxon>Actinomycetota</taxon>
        <taxon>Actinomycetes</taxon>
        <taxon>Micrococcales</taxon>
        <taxon>Microbacteriaceae</taxon>
        <taxon>Leucobacter</taxon>
    </lineage>
</organism>
<name>A0ABP5MYQ1_9MICO</name>
<feature type="transmembrane region" description="Helical" evidence="1">
    <location>
        <begin position="65"/>
        <end position="85"/>
    </location>
</feature>
<evidence type="ECO:0000313" key="3">
    <source>
        <dbReference type="Proteomes" id="UP001501084"/>
    </source>
</evidence>
<accession>A0ABP5MYQ1</accession>
<reference evidence="3" key="1">
    <citation type="journal article" date="2019" name="Int. J. Syst. Evol. Microbiol.">
        <title>The Global Catalogue of Microorganisms (GCM) 10K type strain sequencing project: providing services to taxonomists for standard genome sequencing and annotation.</title>
        <authorList>
            <consortium name="The Broad Institute Genomics Platform"/>
            <consortium name="The Broad Institute Genome Sequencing Center for Infectious Disease"/>
            <person name="Wu L."/>
            <person name="Ma J."/>
        </authorList>
    </citation>
    <scope>NUCLEOTIDE SEQUENCE [LARGE SCALE GENOMIC DNA]</scope>
    <source>
        <strain evidence="3">JCM 14919</strain>
    </source>
</reference>
<evidence type="ECO:0008006" key="4">
    <source>
        <dbReference type="Google" id="ProtNLM"/>
    </source>
</evidence>
<evidence type="ECO:0000313" key="2">
    <source>
        <dbReference type="EMBL" id="GAA2188965.1"/>
    </source>
</evidence>
<keyword evidence="1" id="KW-0812">Transmembrane</keyword>